<evidence type="ECO:0000256" key="1">
    <source>
        <dbReference type="ARBA" id="ARBA00009995"/>
    </source>
</evidence>
<evidence type="ECO:0000256" key="5">
    <source>
        <dbReference type="RuleBase" id="RU362059"/>
    </source>
</evidence>
<dbReference type="GO" id="GO:0015020">
    <property type="term" value="F:glucuronosyltransferase activity"/>
    <property type="evidence" value="ECO:0007669"/>
    <property type="project" value="UniProtKB-EC"/>
</dbReference>
<comment type="caution">
    <text evidence="6">The sequence shown here is derived from an EMBL/GenBank/DDBJ whole genome shotgun (WGS) entry which is preliminary data.</text>
</comment>
<dbReference type="PROSITE" id="PS00375">
    <property type="entry name" value="UDPGT"/>
    <property type="match status" value="1"/>
</dbReference>
<dbReference type="Proteomes" id="UP001497623">
    <property type="component" value="Unassembled WGS sequence"/>
</dbReference>
<dbReference type="InterPro" id="IPR035595">
    <property type="entry name" value="UDP_glycos_trans_CS"/>
</dbReference>
<dbReference type="SUPFAM" id="SSF53756">
    <property type="entry name" value="UDP-Glycosyltransferase/glycogen phosphorylase"/>
    <property type="match status" value="1"/>
</dbReference>
<dbReference type="GO" id="GO:0016020">
    <property type="term" value="C:membrane"/>
    <property type="evidence" value="ECO:0007669"/>
    <property type="project" value="UniProtKB-SubCell"/>
</dbReference>
<dbReference type="InterPro" id="IPR050271">
    <property type="entry name" value="UDP-glycosyltransferase"/>
</dbReference>
<comment type="subcellular location">
    <subcellularLocation>
        <location evidence="5">Membrane</location>
        <topology evidence="5">Single-pass membrane protein</topology>
    </subcellularLocation>
</comment>
<dbReference type="FunFam" id="3.40.50.2000:FF:000050">
    <property type="entry name" value="UDP-glucuronosyltransferase"/>
    <property type="match status" value="1"/>
</dbReference>
<evidence type="ECO:0000256" key="2">
    <source>
        <dbReference type="ARBA" id="ARBA00022676"/>
    </source>
</evidence>
<dbReference type="Pfam" id="PF00201">
    <property type="entry name" value="UDPGT"/>
    <property type="match status" value="1"/>
</dbReference>
<evidence type="ECO:0000256" key="4">
    <source>
        <dbReference type="RuleBase" id="RU003718"/>
    </source>
</evidence>
<feature type="signal peptide" evidence="5">
    <location>
        <begin position="1"/>
        <end position="25"/>
    </location>
</feature>
<gene>
    <name evidence="6" type="ORF">MNOR_LOCUS847</name>
</gene>
<keyword evidence="5" id="KW-1133">Transmembrane helix</keyword>
<organism evidence="6 7">
    <name type="scientific">Meganyctiphanes norvegica</name>
    <name type="common">Northern krill</name>
    <name type="synonym">Thysanopoda norvegica</name>
    <dbReference type="NCBI Taxonomy" id="48144"/>
    <lineage>
        <taxon>Eukaryota</taxon>
        <taxon>Metazoa</taxon>
        <taxon>Ecdysozoa</taxon>
        <taxon>Arthropoda</taxon>
        <taxon>Crustacea</taxon>
        <taxon>Multicrustacea</taxon>
        <taxon>Malacostraca</taxon>
        <taxon>Eumalacostraca</taxon>
        <taxon>Eucarida</taxon>
        <taxon>Euphausiacea</taxon>
        <taxon>Euphausiidae</taxon>
        <taxon>Meganyctiphanes</taxon>
    </lineage>
</organism>
<reference evidence="6 7" key="1">
    <citation type="submission" date="2024-05" db="EMBL/GenBank/DDBJ databases">
        <authorList>
            <person name="Wallberg A."/>
        </authorList>
    </citation>
    <scope>NUCLEOTIDE SEQUENCE [LARGE SCALE GENOMIC DNA]</scope>
</reference>
<dbReference type="PANTHER" id="PTHR48043:SF159">
    <property type="entry name" value="EG:EG0003.4 PROTEIN-RELATED"/>
    <property type="match status" value="1"/>
</dbReference>
<keyword evidence="3 4" id="KW-0808">Transferase</keyword>
<evidence type="ECO:0000313" key="6">
    <source>
        <dbReference type="EMBL" id="CAL4059804.1"/>
    </source>
</evidence>
<comment type="similarity">
    <text evidence="1 4">Belongs to the UDP-glycosyltransferase family.</text>
</comment>
<name>A0AAV2PJD7_MEGNR</name>
<dbReference type="EMBL" id="CAXKWB010000200">
    <property type="protein sequence ID" value="CAL4059804.1"/>
    <property type="molecule type" value="Genomic_DNA"/>
</dbReference>
<dbReference type="InterPro" id="IPR002213">
    <property type="entry name" value="UDP_glucos_trans"/>
</dbReference>
<comment type="catalytic activity">
    <reaction evidence="5">
        <text>glucuronate acceptor + UDP-alpha-D-glucuronate = acceptor beta-D-glucuronoside + UDP + H(+)</text>
        <dbReference type="Rhea" id="RHEA:21032"/>
        <dbReference type="ChEBI" id="CHEBI:15378"/>
        <dbReference type="ChEBI" id="CHEBI:58052"/>
        <dbReference type="ChEBI" id="CHEBI:58223"/>
        <dbReference type="ChEBI" id="CHEBI:132367"/>
        <dbReference type="ChEBI" id="CHEBI:132368"/>
        <dbReference type="EC" id="2.4.1.17"/>
    </reaction>
</comment>
<dbReference type="CDD" id="cd03784">
    <property type="entry name" value="GT1_Gtf-like"/>
    <property type="match status" value="1"/>
</dbReference>
<proteinExistence type="inferred from homology"/>
<evidence type="ECO:0000256" key="3">
    <source>
        <dbReference type="ARBA" id="ARBA00022679"/>
    </source>
</evidence>
<dbReference type="PANTHER" id="PTHR48043">
    <property type="entry name" value="EG:EG0003.4 PROTEIN-RELATED"/>
    <property type="match status" value="1"/>
</dbReference>
<protein>
    <recommendedName>
        <fullName evidence="5">UDP-glucuronosyltransferase</fullName>
        <ecNumber evidence="5">2.4.1.17</ecNumber>
    </recommendedName>
</protein>
<keyword evidence="2 4" id="KW-0328">Glycosyltransferase</keyword>
<keyword evidence="5" id="KW-0812">Transmembrane</keyword>
<dbReference type="EC" id="2.4.1.17" evidence="5"/>
<accession>A0AAV2PJD7</accession>
<keyword evidence="5" id="KW-0472">Membrane</keyword>
<keyword evidence="5" id="KW-0732">Signal</keyword>
<keyword evidence="7" id="KW-1185">Reference proteome</keyword>
<evidence type="ECO:0000313" key="7">
    <source>
        <dbReference type="Proteomes" id="UP001497623"/>
    </source>
</evidence>
<sequence>MKCVVLPVIWLMAATMLLLSDPAQAGNRVLFLAPAASKSHTNFFLGVAKALVDNGDEVTMVMPFSRGKKFVREVVLPVDINDLIPKNIITSGRTAPMQLFTKSPTYCANALATEEAQAVLKENYDVVMLTVFVSDCFLPAIYQMGVPYIMVSPAGLMGPWFSVAGNPQFTSFIPDVMFSSSENIDISHGLPFFNRMVGTLSSLATYALMNFYLISSMESALRSKDLYPANTPSLHELRHNSSLFLLNSIRSMESVAQPYVPTVIHAGGIHLHDSNPLSADLEEWVQGAGEDGFIFFSMGSAITPSDMPEEFRKMLVKVFGSLKQRVLWKWDLETMEDLPSNVRIGKWLPQQDILGHTKLRVFITHGGLHSTMEAIHHGTPVIGLPVMGDQYLNLKESVSQGWGRIIDWNIDEDTLKQVLDDVINSKTMRGEAQRISTFLQDQIKPPSEVATYWVSYVVRHNGAKHLRCPAIKMPWWKLYNVDVWTTVIAVQLLCIYLFCKMMATCFRCCCRRTKKKVE</sequence>
<feature type="chain" id="PRO_5043110951" description="UDP-glucuronosyltransferase" evidence="5">
    <location>
        <begin position="26"/>
        <end position="518"/>
    </location>
</feature>
<dbReference type="AlphaFoldDB" id="A0AAV2PJD7"/>
<dbReference type="Gene3D" id="3.40.50.2000">
    <property type="entry name" value="Glycogen Phosphorylase B"/>
    <property type="match status" value="2"/>
</dbReference>
<feature type="transmembrane region" description="Helical" evidence="5">
    <location>
        <begin position="483"/>
        <end position="506"/>
    </location>
</feature>